<comment type="caution">
    <text evidence="2">The sequence shown here is derived from an EMBL/GenBank/DDBJ whole genome shotgun (WGS) entry which is preliminary data.</text>
</comment>
<protein>
    <submittedName>
        <fullName evidence="2">Jg5823 protein</fullName>
    </submittedName>
</protein>
<sequence>MTAKFGYVTTACRLCEDIVPPDGGDLRCGAVDGSIGSPLQPVLAHVRERVPKRHCYGPLRWKRPTESHSQHTRLKSGPAHPLAHTRHVPVLQPLSLDRQAIDAISSRKTTELFIQRRICKRLQPLPPGEERRPIHRIQQERWPDETFEEPNPPATAKVFFIFENSSRIQYRKPQ</sequence>
<name>A0A8S4RE78_9NEOP</name>
<organism evidence="2 3">
    <name type="scientific">Pararge aegeria aegeria</name>
    <dbReference type="NCBI Taxonomy" id="348720"/>
    <lineage>
        <taxon>Eukaryota</taxon>
        <taxon>Metazoa</taxon>
        <taxon>Ecdysozoa</taxon>
        <taxon>Arthropoda</taxon>
        <taxon>Hexapoda</taxon>
        <taxon>Insecta</taxon>
        <taxon>Pterygota</taxon>
        <taxon>Neoptera</taxon>
        <taxon>Endopterygota</taxon>
        <taxon>Lepidoptera</taxon>
        <taxon>Glossata</taxon>
        <taxon>Ditrysia</taxon>
        <taxon>Papilionoidea</taxon>
        <taxon>Nymphalidae</taxon>
        <taxon>Satyrinae</taxon>
        <taxon>Satyrini</taxon>
        <taxon>Parargina</taxon>
        <taxon>Pararge</taxon>
    </lineage>
</organism>
<proteinExistence type="predicted"/>
<evidence type="ECO:0000256" key="1">
    <source>
        <dbReference type="SAM" id="MobiDB-lite"/>
    </source>
</evidence>
<reference evidence="2" key="1">
    <citation type="submission" date="2022-03" db="EMBL/GenBank/DDBJ databases">
        <authorList>
            <person name="Lindestad O."/>
        </authorList>
    </citation>
    <scope>NUCLEOTIDE SEQUENCE</scope>
</reference>
<dbReference type="EMBL" id="CAKXAJ010025028">
    <property type="protein sequence ID" value="CAH2234122.1"/>
    <property type="molecule type" value="Genomic_DNA"/>
</dbReference>
<dbReference type="AlphaFoldDB" id="A0A8S4RE78"/>
<dbReference type="Proteomes" id="UP000838756">
    <property type="component" value="Unassembled WGS sequence"/>
</dbReference>
<dbReference type="OrthoDB" id="5988014at2759"/>
<accession>A0A8S4RE78</accession>
<keyword evidence="3" id="KW-1185">Reference proteome</keyword>
<evidence type="ECO:0000313" key="3">
    <source>
        <dbReference type="Proteomes" id="UP000838756"/>
    </source>
</evidence>
<gene>
    <name evidence="2" type="primary">jg5823</name>
    <name evidence="2" type="ORF">PAEG_LOCUS11995</name>
</gene>
<evidence type="ECO:0000313" key="2">
    <source>
        <dbReference type="EMBL" id="CAH2234122.1"/>
    </source>
</evidence>
<feature type="region of interest" description="Disordered" evidence="1">
    <location>
        <begin position="61"/>
        <end position="81"/>
    </location>
</feature>